<dbReference type="PANTHER" id="PTHR38593">
    <property type="entry name" value="BLR2558 PROTEIN"/>
    <property type="match status" value="1"/>
</dbReference>
<reference evidence="5" key="1">
    <citation type="submission" date="2015-12" db="EMBL/GenBank/DDBJ databases">
        <title>FDA dAtabase for Regulatory Grade micrObial Sequences (FDA-ARGOS): Supporting development and validation of Infectious Disease Dx tests.</title>
        <authorList>
            <person name="Case J."/>
            <person name="Tallon L."/>
            <person name="Sadzewicz L."/>
            <person name="Sengamalay N."/>
            <person name="Ott S."/>
            <person name="Godinez A."/>
            <person name="Nagaraj S."/>
            <person name="Nadendla S."/>
            <person name="Sichtig H."/>
        </authorList>
    </citation>
    <scope>NUCLEOTIDE SEQUENCE [LARGE SCALE GENOMIC DNA]</scope>
    <source>
        <strain evidence="5">FDAARGOS_147</strain>
    </source>
</reference>
<feature type="region of interest" description="Disordered" evidence="1">
    <location>
        <begin position="169"/>
        <end position="206"/>
    </location>
</feature>
<keyword evidence="2" id="KW-0732">Signal</keyword>
<dbReference type="Proteomes" id="UP000060602">
    <property type="component" value="Chromosome"/>
</dbReference>
<evidence type="ECO:0000256" key="2">
    <source>
        <dbReference type="SAM" id="SignalP"/>
    </source>
</evidence>
<feature type="signal peptide" evidence="2">
    <location>
        <begin position="1"/>
        <end position="27"/>
    </location>
</feature>
<proteinExistence type="predicted"/>
<evidence type="ECO:0000256" key="1">
    <source>
        <dbReference type="SAM" id="MobiDB-lite"/>
    </source>
</evidence>
<dbReference type="EMBL" id="CP014060">
    <property type="protein sequence ID" value="AMG40146.1"/>
    <property type="molecule type" value="Genomic_DNA"/>
</dbReference>
<dbReference type="RefSeq" id="WP_006394879.1">
    <property type="nucleotide sequence ID" value="NZ_CP014060.2"/>
</dbReference>
<accession>A0A109XZA0</accession>
<name>A0A109XZA0_ALCXX</name>
<evidence type="ECO:0000259" key="3">
    <source>
        <dbReference type="Pfam" id="PF13628"/>
    </source>
</evidence>
<protein>
    <submittedName>
        <fullName evidence="4">DUF4142 domain-containing protein</fullName>
    </submittedName>
</protein>
<dbReference type="InterPro" id="IPR012347">
    <property type="entry name" value="Ferritin-like"/>
</dbReference>
<gene>
    <name evidence="4" type="ORF">AL504_04290</name>
</gene>
<evidence type="ECO:0000313" key="4">
    <source>
        <dbReference type="EMBL" id="AMG40146.1"/>
    </source>
</evidence>
<organism evidence="4 5">
    <name type="scientific">Alcaligenes xylosoxydans xylosoxydans</name>
    <name type="common">Achromobacter xylosoxidans</name>
    <dbReference type="NCBI Taxonomy" id="85698"/>
    <lineage>
        <taxon>Bacteria</taxon>
        <taxon>Pseudomonadati</taxon>
        <taxon>Pseudomonadota</taxon>
        <taxon>Betaproteobacteria</taxon>
        <taxon>Burkholderiales</taxon>
        <taxon>Alcaligenaceae</taxon>
        <taxon>Achromobacter</taxon>
    </lineage>
</organism>
<dbReference type="AlphaFoldDB" id="A0A109XZA0"/>
<sequence>MNNEMMWRGLLAACLFALLTAPLAARAQALPPADSHFLQAAAAADAFQVQAARLAGERAASTEVRTFAGKMQARYQDLDRDLRQLAQARRVPLPDKAEPADQRTLDALAGKTGPAFDTLYVEQVALQAHEKAESLYRTAASQGGDAQVREFAARHQSALADHLALARALKRDPAANPERMPPATRGEPPPVSPAERAAPASVAPAK</sequence>
<evidence type="ECO:0000313" key="5">
    <source>
        <dbReference type="Proteomes" id="UP000060602"/>
    </source>
</evidence>
<feature type="chain" id="PRO_5007141956" evidence="2">
    <location>
        <begin position="28"/>
        <end position="206"/>
    </location>
</feature>
<dbReference type="PANTHER" id="PTHR38593:SF1">
    <property type="entry name" value="BLR2558 PROTEIN"/>
    <property type="match status" value="1"/>
</dbReference>
<dbReference type="Gene3D" id="1.20.1260.10">
    <property type="match status" value="1"/>
</dbReference>
<dbReference type="Pfam" id="PF13628">
    <property type="entry name" value="DUF4142"/>
    <property type="match status" value="1"/>
</dbReference>
<feature type="domain" description="DUF4142" evidence="3">
    <location>
        <begin position="33"/>
        <end position="169"/>
    </location>
</feature>
<dbReference type="InterPro" id="IPR025419">
    <property type="entry name" value="DUF4142"/>
</dbReference>
<feature type="compositionally biased region" description="Low complexity" evidence="1">
    <location>
        <begin position="193"/>
        <end position="206"/>
    </location>
</feature>